<keyword evidence="4" id="KW-0408">Iron</keyword>
<evidence type="ECO:0000313" key="8">
    <source>
        <dbReference type="Proteomes" id="UP001209755"/>
    </source>
</evidence>
<comment type="cofactor">
    <cofactor evidence="1">
        <name>[4Fe-4S] cluster</name>
        <dbReference type="ChEBI" id="CHEBI:49883"/>
    </cofactor>
</comment>
<dbReference type="SUPFAM" id="SSF102114">
    <property type="entry name" value="Radical SAM enzymes"/>
    <property type="match status" value="1"/>
</dbReference>
<dbReference type="InterPro" id="IPR058240">
    <property type="entry name" value="rSAM_sf"/>
</dbReference>
<dbReference type="Proteomes" id="UP001209755">
    <property type="component" value="Unassembled WGS sequence"/>
</dbReference>
<reference evidence="8" key="1">
    <citation type="submission" date="2023-07" db="EMBL/GenBank/DDBJ databases">
        <title>Genome sequencing of Purple Non-Sulfur Bacteria from various extreme environments.</title>
        <authorList>
            <person name="Mayer M."/>
        </authorList>
    </citation>
    <scope>NUCLEOTIDE SEQUENCE [LARGE SCALE GENOMIC DNA]</scope>
    <source>
        <strain evidence="8">DSM 17935</strain>
    </source>
</reference>
<dbReference type="Gene3D" id="3.20.20.70">
    <property type="entry name" value="Aldolase class I"/>
    <property type="match status" value="1"/>
</dbReference>
<protein>
    <submittedName>
        <fullName evidence="7">MoaA/NifB/PqqE/SkfB family radical SAM enzyme</fullName>
    </submittedName>
</protein>
<evidence type="ECO:0000256" key="3">
    <source>
        <dbReference type="ARBA" id="ARBA00022723"/>
    </source>
</evidence>
<keyword evidence="3" id="KW-0479">Metal-binding</keyword>
<accession>A0ABT3HAK1</accession>
<evidence type="ECO:0000259" key="6">
    <source>
        <dbReference type="PROSITE" id="PS51918"/>
    </source>
</evidence>
<proteinExistence type="predicted"/>
<keyword evidence="2" id="KW-0949">S-adenosyl-L-methionine</keyword>
<dbReference type="Pfam" id="PF04055">
    <property type="entry name" value="Radical_SAM"/>
    <property type="match status" value="1"/>
</dbReference>
<dbReference type="SFLD" id="SFLDS00029">
    <property type="entry name" value="Radical_SAM"/>
    <property type="match status" value="1"/>
</dbReference>
<dbReference type="PANTHER" id="PTHR11228:SF35">
    <property type="entry name" value="MOLYBDENUM COFACTOR BIOSYNTHESIS PROTEIN A-RELATED"/>
    <property type="match status" value="1"/>
</dbReference>
<name>A0ABT3HAK1_9HYPH</name>
<dbReference type="CDD" id="cd01335">
    <property type="entry name" value="Radical_SAM"/>
    <property type="match status" value="1"/>
</dbReference>
<evidence type="ECO:0000256" key="4">
    <source>
        <dbReference type="ARBA" id="ARBA00023004"/>
    </source>
</evidence>
<dbReference type="InterPro" id="IPR050377">
    <property type="entry name" value="Radical_SAM_PqqE_MftC-like"/>
</dbReference>
<keyword evidence="8" id="KW-1185">Reference proteome</keyword>
<dbReference type="PROSITE" id="PS51918">
    <property type="entry name" value="RADICAL_SAM"/>
    <property type="match status" value="1"/>
</dbReference>
<dbReference type="EMBL" id="JAOQNS010000004">
    <property type="protein sequence ID" value="MCW2307384.1"/>
    <property type="molecule type" value="Genomic_DNA"/>
</dbReference>
<evidence type="ECO:0000313" key="7">
    <source>
        <dbReference type="EMBL" id="MCW2307384.1"/>
    </source>
</evidence>
<dbReference type="RefSeq" id="WP_264601041.1">
    <property type="nucleotide sequence ID" value="NZ_JAOQNS010000004.1"/>
</dbReference>
<evidence type="ECO:0000256" key="5">
    <source>
        <dbReference type="ARBA" id="ARBA00023014"/>
    </source>
</evidence>
<dbReference type="InterPro" id="IPR007197">
    <property type="entry name" value="rSAM"/>
</dbReference>
<dbReference type="InterPro" id="IPR013785">
    <property type="entry name" value="Aldolase_TIM"/>
</dbReference>
<comment type="caution">
    <text evidence="7">The sequence shown here is derived from an EMBL/GenBank/DDBJ whole genome shotgun (WGS) entry which is preliminary data.</text>
</comment>
<gene>
    <name evidence="7" type="ORF">M2319_001715</name>
</gene>
<evidence type="ECO:0000256" key="1">
    <source>
        <dbReference type="ARBA" id="ARBA00001966"/>
    </source>
</evidence>
<dbReference type="PANTHER" id="PTHR11228">
    <property type="entry name" value="RADICAL SAM DOMAIN PROTEIN"/>
    <property type="match status" value="1"/>
</dbReference>
<dbReference type="SFLD" id="SFLDG01067">
    <property type="entry name" value="SPASM/twitch_domain_containing"/>
    <property type="match status" value="1"/>
</dbReference>
<sequence length="288" mass="31687">MPCSIYDPELDIVKIDTKKEHNPLISVCFEPTNRCQGMCPYCLIERHKPDIALDKAITYVDLLNQLGTRRIGWGGGEPLLFPGIYDLGTYARGLNMGSLLRTSGTFTIDASEAISAFDWVDVSLDSIDPNVFSQCRPGVSFEKLIYNIVSLSPILRVRVSILLTSVNKNSLFETIKWASATGVRCVRIQTLVPRGRAKSRYGQLSVDPSIEHKLIEEAINYAESLSLPCYELKSVSKGLIAILKPNGDIYSGDPAGIVKLGNLEDDQISILIANALGDSHRSHYAIGQ</sequence>
<feature type="domain" description="Radical SAM core" evidence="6">
    <location>
        <begin position="21"/>
        <end position="228"/>
    </location>
</feature>
<evidence type="ECO:0000256" key="2">
    <source>
        <dbReference type="ARBA" id="ARBA00022691"/>
    </source>
</evidence>
<keyword evidence="5" id="KW-0411">Iron-sulfur</keyword>
<organism evidence="7 8">
    <name type="scientific">Rhodobium gokarnense</name>
    <dbReference type="NCBI Taxonomy" id="364296"/>
    <lineage>
        <taxon>Bacteria</taxon>
        <taxon>Pseudomonadati</taxon>
        <taxon>Pseudomonadota</taxon>
        <taxon>Alphaproteobacteria</taxon>
        <taxon>Hyphomicrobiales</taxon>
        <taxon>Rhodobiaceae</taxon>
        <taxon>Rhodobium</taxon>
    </lineage>
</organism>